<dbReference type="Proteomes" id="UP000295063">
    <property type="component" value="Unassembled WGS sequence"/>
</dbReference>
<dbReference type="InterPro" id="IPR008567">
    <property type="entry name" value="BKACE"/>
</dbReference>
<evidence type="ECO:0000256" key="3">
    <source>
        <dbReference type="ARBA" id="ARBA00022723"/>
    </source>
</evidence>
<dbReference type="RefSeq" id="WP_132083789.1">
    <property type="nucleotide sequence ID" value="NZ_DAIMLW010000171.1"/>
</dbReference>
<dbReference type="InterPro" id="IPR013785">
    <property type="entry name" value="Aldolase_TIM"/>
</dbReference>
<keyword evidence="4" id="KW-0862">Zinc</keyword>
<keyword evidence="6" id="KW-1185">Reference proteome</keyword>
<dbReference type="PANTHER" id="PTHR37418">
    <property type="entry name" value="3-KETO-5-AMINOHEXANOATE CLEAVAGE ENZYME-RELATED"/>
    <property type="match status" value="1"/>
</dbReference>
<proteinExistence type="predicted"/>
<dbReference type="PANTHER" id="PTHR37418:SF2">
    <property type="entry name" value="3-KETO-5-AMINOHEXANOATE CLEAVAGE ENZYME"/>
    <property type="match status" value="1"/>
</dbReference>
<name>A0A4R1PUC4_9FIRM</name>
<dbReference type="GO" id="GO:0043720">
    <property type="term" value="F:3-keto-5-aminohexanoate cleavage activity"/>
    <property type="evidence" value="ECO:0007669"/>
    <property type="project" value="InterPro"/>
</dbReference>
<gene>
    <name evidence="5" type="ORF">EV210_12811</name>
</gene>
<evidence type="ECO:0000256" key="1">
    <source>
        <dbReference type="ARBA" id="ARBA00001947"/>
    </source>
</evidence>
<comment type="caution">
    <text evidence="5">The sequence shown here is derived from an EMBL/GenBank/DDBJ whole genome shotgun (WGS) entry which is preliminary data.</text>
</comment>
<comment type="cofactor">
    <cofactor evidence="1">
        <name>Zn(2+)</name>
        <dbReference type="ChEBI" id="CHEBI:29105"/>
    </cofactor>
</comment>
<dbReference type="OrthoDB" id="63399at2"/>
<keyword evidence="2" id="KW-0808">Transferase</keyword>
<protein>
    <submittedName>
        <fullName evidence="5">3-keto-5-aminohexanoate cleavage enzyme</fullName>
    </submittedName>
</protein>
<dbReference type="GO" id="GO:0046872">
    <property type="term" value="F:metal ion binding"/>
    <property type="evidence" value="ECO:0007669"/>
    <property type="project" value="UniProtKB-KW"/>
</dbReference>
<sequence>MDKLIITAAPVGAEASRQDNPNLPLTPREIAEEAVRCAEKGAAIIHLHVRDAEGKATQSKAVFQETMQLIRKQCNVIIQTSTGGAAWMSAAERLQPVELRPEMATLTTGTVNFGDEIFSNPLPMIAEFAKAMVKYGVKPEIEVFEVGMIHNALALVKKGILQLPLHFDFVMGVPGGIAGEPKHLIHLVESLPPGCTWTVAGIGRCELPLAVIAAAMGGHVRVGFEDNVYYTKGVLADSNAQLVERIARIAHELGRPIATPDEARKILGLGL</sequence>
<evidence type="ECO:0000313" key="6">
    <source>
        <dbReference type="Proteomes" id="UP000295063"/>
    </source>
</evidence>
<evidence type="ECO:0000313" key="5">
    <source>
        <dbReference type="EMBL" id="TCL31591.1"/>
    </source>
</evidence>
<evidence type="ECO:0000256" key="2">
    <source>
        <dbReference type="ARBA" id="ARBA00022679"/>
    </source>
</evidence>
<dbReference type="Gene3D" id="3.20.20.70">
    <property type="entry name" value="Aldolase class I"/>
    <property type="match status" value="1"/>
</dbReference>
<keyword evidence="3" id="KW-0479">Metal-binding</keyword>
<accession>A0A4R1PUC4</accession>
<evidence type="ECO:0000256" key="4">
    <source>
        <dbReference type="ARBA" id="ARBA00022833"/>
    </source>
</evidence>
<dbReference type="Pfam" id="PF05853">
    <property type="entry name" value="BKACE"/>
    <property type="match status" value="1"/>
</dbReference>
<organism evidence="5 6">
    <name type="scientific">Anaerospora hongkongensis</name>
    <dbReference type="NCBI Taxonomy" id="244830"/>
    <lineage>
        <taxon>Bacteria</taxon>
        <taxon>Bacillati</taxon>
        <taxon>Bacillota</taxon>
        <taxon>Negativicutes</taxon>
        <taxon>Selenomonadales</taxon>
        <taxon>Sporomusaceae</taxon>
        <taxon>Anaerospora</taxon>
    </lineage>
</organism>
<reference evidence="5 6" key="1">
    <citation type="submission" date="2019-03" db="EMBL/GenBank/DDBJ databases">
        <title>Genomic Encyclopedia of Type Strains, Phase IV (KMG-IV): sequencing the most valuable type-strain genomes for metagenomic binning, comparative biology and taxonomic classification.</title>
        <authorList>
            <person name="Goeker M."/>
        </authorList>
    </citation>
    <scope>NUCLEOTIDE SEQUENCE [LARGE SCALE GENOMIC DNA]</scope>
    <source>
        <strain evidence="5 6">DSM 15969</strain>
    </source>
</reference>
<dbReference type="EMBL" id="SLUI01000028">
    <property type="protein sequence ID" value="TCL31591.1"/>
    <property type="molecule type" value="Genomic_DNA"/>
</dbReference>
<dbReference type="AlphaFoldDB" id="A0A4R1PUC4"/>